<reference evidence="2" key="1">
    <citation type="submission" date="2016-03" db="EMBL/GenBank/DDBJ databases">
        <title>Mechanisms controlling the formation of the plant cell surface in tip-growing cells are functionally conserved among land plants.</title>
        <authorList>
            <person name="Honkanen S."/>
            <person name="Jones V.A."/>
            <person name="Morieri G."/>
            <person name="Champion C."/>
            <person name="Hetherington A.J."/>
            <person name="Kelly S."/>
            <person name="Saint-Marcoux D."/>
            <person name="Proust H."/>
            <person name="Prescott H."/>
            <person name="Dolan L."/>
        </authorList>
    </citation>
    <scope>NUCLEOTIDE SEQUENCE [LARGE SCALE GENOMIC DNA]</scope>
    <source>
        <tissue evidence="2">Whole gametophyte</tissue>
    </source>
</reference>
<protein>
    <submittedName>
        <fullName evidence="2">Uncharacterized protein</fullName>
    </submittedName>
</protein>
<evidence type="ECO:0000256" key="1">
    <source>
        <dbReference type="SAM" id="SignalP"/>
    </source>
</evidence>
<accession>A0A176WD85</accession>
<proteinExistence type="predicted"/>
<evidence type="ECO:0000313" key="3">
    <source>
        <dbReference type="Proteomes" id="UP000077202"/>
    </source>
</evidence>
<feature type="chain" id="PRO_5008052416" evidence="1">
    <location>
        <begin position="26"/>
        <end position="157"/>
    </location>
</feature>
<name>A0A176WD85_MARPO</name>
<organism evidence="2 3">
    <name type="scientific">Marchantia polymorpha subsp. ruderalis</name>
    <dbReference type="NCBI Taxonomy" id="1480154"/>
    <lineage>
        <taxon>Eukaryota</taxon>
        <taxon>Viridiplantae</taxon>
        <taxon>Streptophyta</taxon>
        <taxon>Embryophyta</taxon>
        <taxon>Marchantiophyta</taxon>
        <taxon>Marchantiopsida</taxon>
        <taxon>Marchantiidae</taxon>
        <taxon>Marchantiales</taxon>
        <taxon>Marchantiaceae</taxon>
        <taxon>Marchantia</taxon>
    </lineage>
</organism>
<gene>
    <name evidence="2" type="ORF">AXG93_2508s1140</name>
</gene>
<keyword evidence="1" id="KW-0732">Signal</keyword>
<feature type="signal peptide" evidence="1">
    <location>
        <begin position="1"/>
        <end position="25"/>
    </location>
</feature>
<keyword evidence="3" id="KW-1185">Reference proteome</keyword>
<dbReference type="EMBL" id="LVLJ01001166">
    <property type="protein sequence ID" value="OAE31150.1"/>
    <property type="molecule type" value="Genomic_DNA"/>
</dbReference>
<dbReference type="Proteomes" id="UP000077202">
    <property type="component" value="Unassembled WGS sequence"/>
</dbReference>
<comment type="caution">
    <text evidence="2">The sequence shown here is derived from an EMBL/GenBank/DDBJ whole genome shotgun (WGS) entry which is preliminary data.</text>
</comment>
<evidence type="ECO:0000313" key="2">
    <source>
        <dbReference type="EMBL" id="OAE31150.1"/>
    </source>
</evidence>
<dbReference type="AlphaFoldDB" id="A0A176WD85"/>
<sequence length="157" mass="17338">MSLSPYLTPRFHALTFLLMLSTIQSCSRPSMRECHGEPRFVDLALKTTEVTFLHVAHEFSKSKVVIGTAKDVSFESLFVCVNKAENSEVEGYGISSANEAEVNAKKGVMRSDPDIGGSATERYRPLVAKIKLDASRAAEIRANWKCVSCLEVDLRVP</sequence>